<feature type="region of interest" description="Disordered" evidence="5">
    <location>
        <begin position="469"/>
        <end position="538"/>
    </location>
</feature>
<dbReference type="CDD" id="cd16926">
    <property type="entry name" value="HATPase_MutL-MLH-PMS-like"/>
    <property type="match status" value="1"/>
</dbReference>
<feature type="compositionally biased region" description="Basic and acidic residues" evidence="5">
    <location>
        <begin position="346"/>
        <end position="362"/>
    </location>
</feature>
<dbReference type="InterPro" id="IPR037198">
    <property type="entry name" value="MutL_C_sf"/>
</dbReference>
<evidence type="ECO:0000313" key="8">
    <source>
        <dbReference type="EMBL" id="MBU3818884.1"/>
    </source>
</evidence>
<dbReference type="FunFam" id="3.30.565.10:FF:000003">
    <property type="entry name" value="DNA mismatch repair endonuclease MutL"/>
    <property type="match status" value="1"/>
</dbReference>
<dbReference type="InterPro" id="IPR042121">
    <property type="entry name" value="MutL_C_regsub"/>
</dbReference>
<feature type="region of interest" description="Disordered" evidence="5">
    <location>
        <begin position="402"/>
        <end position="456"/>
    </location>
</feature>
<evidence type="ECO:0000256" key="5">
    <source>
        <dbReference type="SAM" id="MobiDB-lite"/>
    </source>
</evidence>
<evidence type="ECO:0000256" key="1">
    <source>
        <dbReference type="ARBA" id="ARBA00006082"/>
    </source>
</evidence>
<dbReference type="CDD" id="cd00782">
    <property type="entry name" value="MutL_Trans"/>
    <property type="match status" value="1"/>
</dbReference>
<dbReference type="PANTHER" id="PTHR10073:SF12">
    <property type="entry name" value="DNA MISMATCH REPAIR PROTEIN MLH1"/>
    <property type="match status" value="1"/>
</dbReference>
<feature type="domain" description="MutL C-terminal dimerisation" evidence="6">
    <location>
        <begin position="553"/>
        <end position="693"/>
    </location>
</feature>
<accession>A0A9E2KJD4</accession>
<dbReference type="SUPFAM" id="SSF55874">
    <property type="entry name" value="ATPase domain of HSP90 chaperone/DNA topoisomerase II/histidine kinase"/>
    <property type="match status" value="1"/>
</dbReference>
<dbReference type="Pfam" id="PF13589">
    <property type="entry name" value="HATPase_c_3"/>
    <property type="match status" value="1"/>
</dbReference>
<dbReference type="InterPro" id="IPR014790">
    <property type="entry name" value="MutL_C"/>
</dbReference>
<dbReference type="Pfam" id="PF08676">
    <property type="entry name" value="MutL_C"/>
    <property type="match status" value="1"/>
</dbReference>
<keyword evidence="8" id="KW-0540">Nuclease</keyword>
<dbReference type="InterPro" id="IPR002099">
    <property type="entry name" value="MutL/Mlh/PMS"/>
</dbReference>
<dbReference type="Gene3D" id="3.30.1540.20">
    <property type="entry name" value="MutL, C-terminal domain, dimerisation subdomain"/>
    <property type="match status" value="1"/>
</dbReference>
<keyword evidence="2 4" id="KW-0227">DNA damage</keyword>
<proteinExistence type="inferred from homology"/>
<dbReference type="Pfam" id="PF01119">
    <property type="entry name" value="DNA_mis_repair"/>
    <property type="match status" value="1"/>
</dbReference>
<dbReference type="GO" id="GO:0006298">
    <property type="term" value="P:mismatch repair"/>
    <property type="evidence" value="ECO:0007669"/>
    <property type="project" value="UniProtKB-UniRule"/>
</dbReference>
<dbReference type="InterPro" id="IPR014721">
    <property type="entry name" value="Ribsml_uS5_D2-typ_fold_subgr"/>
</dbReference>
<dbReference type="AlphaFoldDB" id="A0A9E2KJD4"/>
<feature type="domain" description="DNA mismatch repair protein S5" evidence="7">
    <location>
        <begin position="209"/>
        <end position="327"/>
    </location>
</feature>
<protein>
    <recommendedName>
        <fullName evidence="4">DNA mismatch repair protein MutL</fullName>
    </recommendedName>
</protein>
<dbReference type="NCBIfam" id="TIGR00585">
    <property type="entry name" value="mutl"/>
    <property type="match status" value="1"/>
</dbReference>
<dbReference type="InterPro" id="IPR020568">
    <property type="entry name" value="Ribosomal_Su5_D2-typ_SF"/>
</dbReference>
<comment type="function">
    <text evidence="4">This protein is involved in the repair of mismatches in DNA. It is required for dam-dependent methyl-directed DNA mismatch repair. May act as a 'molecular matchmaker', a protein that promotes the formation of a stable complex between two or more DNA-binding proteins in an ATP-dependent manner without itself being part of a final effector complex.</text>
</comment>
<evidence type="ECO:0000256" key="4">
    <source>
        <dbReference type="HAMAP-Rule" id="MF_00149"/>
    </source>
</evidence>
<dbReference type="Proteomes" id="UP000824178">
    <property type="component" value="Unassembled WGS sequence"/>
</dbReference>
<dbReference type="Gene3D" id="3.30.1370.100">
    <property type="entry name" value="MutL, C-terminal domain, regulatory subdomain"/>
    <property type="match status" value="1"/>
</dbReference>
<feature type="compositionally biased region" description="Basic and acidic residues" evidence="5">
    <location>
        <begin position="433"/>
        <end position="449"/>
    </location>
</feature>
<evidence type="ECO:0000313" key="9">
    <source>
        <dbReference type="Proteomes" id="UP000824178"/>
    </source>
</evidence>
<dbReference type="SUPFAM" id="SSF54211">
    <property type="entry name" value="Ribosomal protein S5 domain 2-like"/>
    <property type="match status" value="1"/>
</dbReference>
<keyword evidence="8" id="KW-0255">Endonuclease</keyword>
<dbReference type="SMART" id="SM01340">
    <property type="entry name" value="DNA_mis_repair"/>
    <property type="match status" value="1"/>
</dbReference>
<keyword evidence="8" id="KW-0378">Hydrolase</keyword>
<evidence type="ECO:0000256" key="3">
    <source>
        <dbReference type="ARBA" id="ARBA00023204"/>
    </source>
</evidence>
<name>A0A9E2KJD4_9FIRM</name>
<evidence type="ECO:0000259" key="6">
    <source>
        <dbReference type="SMART" id="SM00853"/>
    </source>
</evidence>
<dbReference type="InterPro" id="IPR036890">
    <property type="entry name" value="HATPase_C_sf"/>
</dbReference>
<organism evidence="8 9">
    <name type="scientific">Candidatus Faecalibacterium intestinavium</name>
    <dbReference type="NCBI Taxonomy" id="2838580"/>
    <lineage>
        <taxon>Bacteria</taxon>
        <taxon>Bacillati</taxon>
        <taxon>Bacillota</taxon>
        <taxon>Clostridia</taxon>
        <taxon>Eubacteriales</taxon>
        <taxon>Oscillospiraceae</taxon>
        <taxon>Faecalibacterium</taxon>
    </lineage>
</organism>
<dbReference type="InterPro" id="IPR013507">
    <property type="entry name" value="DNA_mismatch_S5_2-like"/>
</dbReference>
<reference evidence="8" key="2">
    <citation type="submission" date="2021-04" db="EMBL/GenBank/DDBJ databases">
        <authorList>
            <person name="Gilroy R."/>
        </authorList>
    </citation>
    <scope>NUCLEOTIDE SEQUENCE</scope>
    <source>
        <strain evidence="8">742</strain>
    </source>
</reference>
<dbReference type="Gene3D" id="3.30.230.10">
    <property type="match status" value="1"/>
</dbReference>
<dbReference type="EMBL" id="JAHLFH010000012">
    <property type="protein sequence ID" value="MBU3818884.1"/>
    <property type="molecule type" value="Genomic_DNA"/>
</dbReference>
<dbReference type="GO" id="GO:0032300">
    <property type="term" value="C:mismatch repair complex"/>
    <property type="evidence" value="ECO:0007669"/>
    <property type="project" value="InterPro"/>
</dbReference>
<dbReference type="GO" id="GO:0016887">
    <property type="term" value="F:ATP hydrolysis activity"/>
    <property type="evidence" value="ECO:0007669"/>
    <property type="project" value="InterPro"/>
</dbReference>
<dbReference type="SUPFAM" id="SSF118116">
    <property type="entry name" value="DNA mismatch repair protein MutL"/>
    <property type="match status" value="1"/>
</dbReference>
<dbReference type="Gene3D" id="3.30.565.10">
    <property type="entry name" value="Histidine kinase-like ATPase, C-terminal domain"/>
    <property type="match status" value="1"/>
</dbReference>
<dbReference type="InterPro" id="IPR042120">
    <property type="entry name" value="MutL_C_dimsub"/>
</dbReference>
<keyword evidence="3 4" id="KW-0234">DNA repair</keyword>
<comment type="similarity">
    <text evidence="1 4">Belongs to the DNA mismatch repair MutL/HexB family.</text>
</comment>
<sequence length="737" mass="80680">MAVIRVLDKHTAELIAAGEVVERPASVVKELLENAIDAGATQITISIESGGVKRINVSDNGSGIEPEDIPTAFIRHATSKIKTGDDLNAIHTLGFRGEALASIASVARVELLTRTEQSEFASLYQIEGGEEYPIQPDARAVGTTIQVRDLFYNTPARMKFLKKDSSEGTFVADTVAHLALSHPEISFKFVREGKTQYVTPGDGKLRSAVYAVLGREFSRDLLEVEDHTLGYRVSGLITPPRCCRASRSMQYFYINGRYVRNRTMMAALETAFKGAAMQGKFPGGVLLLEMPADLVDVNVHPAKTEVRFAHENDVFDIVYHAVKLALSRPGSGEQRFAFEASPAWGQKEDKTPENEKTNELTTEKYVKESNFTGLSAVIPGQSEPGAIPQKADKNFYFTERIDREPPAPQRPSPGKTFEEDILPLEPPQNGPMRSDKPGKPARAPEKPERGTSNGDGTVSYAALLRQEQPASPTVTLCSPAVPPAPSTPDEKPSFRRAEAESRLDICPELPEDEPAPEDRLSAWETPNPDADSTAQEPAEQLALEPEEEQTLIYVGEVFKTYIITQRGDELCLIDKHAAHERMLYEKLAAGYDQVDSQLMLAPVAVELSAEEKQAVLENMALLENAGLEVGDFGGNTVLLRAVPADIEPANAEDLLVELAGKLARGSRDALSQRTEWVLHSIACRAAVKAGDRTSPQELMALAEEILAGRVPPFCPHGRPCVLKLTRKELEKQFGRIV</sequence>
<dbReference type="InterPro" id="IPR038973">
    <property type="entry name" value="MutL/Mlh/Pms-like"/>
</dbReference>
<dbReference type="InterPro" id="IPR014762">
    <property type="entry name" value="DNA_mismatch_repair_CS"/>
</dbReference>
<dbReference type="GO" id="GO:0004519">
    <property type="term" value="F:endonuclease activity"/>
    <property type="evidence" value="ECO:0007669"/>
    <property type="project" value="UniProtKB-KW"/>
</dbReference>
<feature type="compositionally biased region" description="Basic and acidic residues" evidence="5">
    <location>
        <begin position="488"/>
        <end position="505"/>
    </location>
</feature>
<evidence type="ECO:0000256" key="2">
    <source>
        <dbReference type="ARBA" id="ARBA00022763"/>
    </source>
</evidence>
<evidence type="ECO:0000259" key="7">
    <source>
        <dbReference type="SMART" id="SM01340"/>
    </source>
</evidence>
<reference evidence="8" key="1">
    <citation type="journal article" date="2021" name="PeerJ">
        <title>Extensive microbial diversity within the chicken gut microbiome revealed by metagenomics and culture.</title>
        <authorList>
            <person name="Gilroy R."/>
            <person name="Ravi A."/>
            <person name="Getino M."/>
            <person name="Pursley I."/>
            <person name="Horton D.L."/>
            <person name="Alikhan N.F."/>
            <person name="Baker D."/>
            <person name="Gharbi K."/>
            <person name="Hall N."/>
            <person name="Watson M."/>
            <person name="Adriaenssens E.M."/>
            <person name="Foster-Nyarko E."/>
            <person name="Jarju S."/>
            <person name="Secka A."/>
            <person name="Antonio M."/>
            <person name="Oren A."/>
            <person name="Chaudhuri R.R."/>
            <person name="La Ragione R."/>
            <person name="Hildebrand F."/>
            <person name="Pallen M.J."/>
        </authorList>
    </citation>
    <scope>NUCLEOTIDE SEQUENCE</scope>
    <source>
        <strain evidence="8">742</strain>
    </source>
</reference>
<dbReference type="GO" id="GO:0030983">
    <property type="term" value="F:mismatched DNA binding"/>
    <property type="evidence" value="ECO:0007669"/>
    <property type="project" value="InterPro"/>
</dbReference>
<dbReference type="GO" id="GO:0140664">
    <property type="term" value="F:ATP-dependent DNA damage sensor activity"/>
    <property type="evidence" value="ECO:0007669"/>
    <property type="project" value="InterPro"/>
</dbReference>
<dbReference type="InterPro" id="IPR020667">
    <property type="entry name" value="DNA_mismatch_repair_MutL"/>
</dbReference>
<dbReference type="GO" id="GO:0005524">
    <property type="term" value="F:ATP binding"/>
    <property type="evidence" value="ECO:0007669"/>
    <property type="project" value="InterPro"/>
</dbReference>
<dbReference type="HAMAP" id="MF_00149">
    <property type="entry name" value="DNA_mis_repair"/>
    <property type="match status" value="1"/>
</dbReference>
<feature type="region of interest" description="Disordered" evidence="5">
    <location>
        <begin position="340"/>
        <end position="362"/>
    </location>
</feature>
<gene>
    <name evidence="4 8" type="primary">mutL</name>
    <name evidence="8" type="ORF">H9864_00630</name>
</gene>
<dbReference type="PROSITE" id="PS00058">
    <property type="entry name" value="DNA_MISMATCH_REPAIR_1"/>
    <property type="match status" value="1"/>
</dbReference>
<dbReference type="SMART" id="SM00853">
    <property type="entry name" value="MutL_C"/>
    <property type="match status" value="1"/>
</dbReference>
<dbReference type="PANTHER" id="PTHR10073">
    <property type="entry name" value="DNA MISMATCH REPAIR PROTEIN MLH, PMS, MUTL"/>
    <property type="match status" value="1"/>
</dbReference>
<comment type="caution">
    <text evidence="8">The sequence shown here is derived from an EMBL/GenBank/DDBJ whole genome shotgun (WGS) entry which is preliminary data.</text>
</comment>